<evidence type="ECO:0000256" key="2">
    <source>
        <dbReference type="ARBA" id="ARBA00023125"/>
    </source>
</evidence>
<dbReference type="InterPro" id="IPR009057">
    <property type="entry name" value="Homeodomain-like_sf"/>
</dbReference>
<keyword evidence="3" id="KW-0804">Transcription</keyword>
<evidence type="ECO:0000313" key="5">
    <source>
        <dbReference type="EMBL" id="NME68018.1"/>
    </source>
</evidence>
<name>A0A7X9P1W2_9BACT</name>
<evidence type="ECO:0000256" key="1">
    <source>
        <dbReference type="ARBA" id="ARBA00023015"/>
    </source>
</evidence>
<dbReference type="Gene3D" id="1.10.10.60">
    <property type="entry name" value="Homeodomain-like"/>
    <property type="match status" value="1"/>
</dbReference>
<dbReference type="AlphaFoldDB" id="A0A7X9P1W2"/>
<dbReference type="PROSITE" id="PS01124">
    <property type="entry name" value="HTH_ARAC_FAMILY_2"/>
    <property type="match status" value="1"/>
</dbReference>
<dbReference type="PROSITE" id="PS00041">
    <property type="entry name" value="HTH_ARAC_FAMILY_1"/>
    <property type="match status" value="1"/>
</dbReference>
<comment type="caution">
    <text evidence="5">The sequence shown here is derived from an EMBL/GenBank/DDBJ whole genome shotgun (WGS) entry which is preliminary data.</text>
</comment>
<reference evidence="5 6" key="1">
    <citation type="submission" date="2020-04" db="EMBL/GenBank/DDBJ databases">
        <title>Flammeovirga sp. SR4, a novel species isolated from seawater.</title>
        <authorList>
            <person name="Wang X."/>
        </authorList>
    </citation>
    <scope>NUCLEOTIDE SEQUENCE [LARGE SCALE GENOMIC DNA]</scope>
    <source>
        <strain evidence="5 6">ATCC 23126</strain>
    </source>
</reference>
<dbReference type="Pfam" id="PF12833">
    <property type="entry name" value="HTH_18"/>
    <property type="match status" value="1"/>
</dbReference>
<evidence type="ECO:0000313" key="6">
    <source>
        <dbReference type="Proteomes" id="UP000576082"/>
    </source>
</evidence>
<gene>
    <name evidence="5" type="ORF">HHU12_08610</name>
</gene>
<evidence type="ECO:0000259" key="4">
    <source>
        <dbReference type="PROSITE" id="PS01124"/>
    </source>
</evidence>
<dbReference type="Proteomes" id="UP000576082">
    <property type="component" value="Unassembled WGS sequence"/>
</dbReference>
<keyword evidence="6" id="KW-1185">Reference proteome</keyword>
<dbReference type="SMART" id="SM00342">
    <property type="entry name" value="HTH_ARAC"/>
    <property type="match status" value="1"/>
</dbReference>
<dbReference type="PANTHER" id="PTHR47893">
    <property type="entry name" value="REGULATORY PROTEIN PCHR"/>
    <property type="match status" value="1"/>
</dbReference>
<evidence type="ECO:0000256" key="3">
    <source>
        <dbReference type="ARBA" id="ARBA00023163"/>
    </source>
</evidence>
<protein>
    <submittedName>
        <fullName evidence="5">Helix-turn-helix transcriptional regulator</fullName>
    </submittedName>
</protein>
<dbReference type="EMBL" id="JABANE010000018">
    <property type="protein sequence ID" value="NME68018.1"/>
    <property type="molecule type" value="Genomic_DNA"/>
</dbReference>
<dbReference type="GO" id="GO:0043565">
    <property type="term" value="F:sequence-specific DNA binding"/>
    <property type="evidence" value="ECO:0007669"/>
    <property type="project" value="InterPro"/>
</dbReference>
<accession>A0A7X9P1W2</accession>
<proteinExistence type="predicted"/>
<dbReference type="InterPro" id="IPR018060">
    <property type="entry name" value="HTH_AraC"/>
</dbReference>
<keyword evidence="2" id="KW-0238">DNA-binding</keyword>
<feature type="domain" description="HTH araC/xylS-type" evidence="4">
    <location>
        <begin position="228"/>
        <end position="326"/>
    </location>
</feature>
<dbReference type="InterPro" id="IPR018062">
    <property type="entry name" value="HTH_AraC-typ_CS"/>
</dbReference>
<dbReference type="SUPFAM" id="SSF46689">
    <property type="entry name" value="Homeodomain-like"/>
    <property type="match status" value="2"/>
</dbReference>
<dbReference type="InterPro" id="IPR053142">
    <property type="entry name" value="PchR_regulatory_protein"/>
</dbReference>
<sequence>MDTFNLNFKEGMTINLVDNLLQEFGGEFLDNHQYRYKKGKSKIEFDIYMYWEKFEILLIDFLSDLHFTTSRTTDEDPELLHINLIKNGEINHFFEDKEESLKADSNKRVLMHNGLFEINNFAPANTRIQTVGFRVSKKVIHEIMPEYLDEINKLFPEDTGIAYHTALPAELIILLDEMFIIKESATKPTPLILAKGIEILSKLFDSVIHLNQEDDLNGLHIIDYQRLLEIRKKLVNQLSEKIVLNDLAQEFGMSVSKLKRDFKTLFNTSVYQYHLQVKMDEAMRRLKSGDSSILEISLDLGYETPSKFSQMFKKIKGVNPKEILPSK</sequence>
<dbReference type="GO" id="GO:0003700">
    <property type="term" value="F:DNA-binding transcription factor activity"/>
    <property type="evidence" value="ECO:0007669"/>
    <property type="project" value="InterPro"/>
</dbReference>
<organism evidence="5 6">
    <name type="scientific">Flammeovirga aprica JL-4</name>
    <dbReference type="NCBI Taxonomy" id="694437"/>
    <lineage>
        <taxon>Bacteria</taxon>
        <taxon>Pseudomonadati</taxon>
        <taxon>Bacteroidota</taxon>
        <taxon>Cytophagia</taxon>
        <taxon>Cytophagales</taxon>
        <taxon>Flammeovirgaceae</taxon>
        <taxon>Flammeovirga</taxon>
    </lineage>
</organism>
<dbReference type="RefSeq" id="WP_169656333.1">
    <property type="nucleotide sequence ID" value="NZ_JABANE010000018.1"/>
</dbReference>
<keyword evidence="1" id="KW-0805">Transcription regulation</keyword>
<dbReference type="PANTHER" id="PTHR47893:SF1">
    <property type="entry name" value="REGULATORY PROTEIN PCHR"/>
    <property type="match status" value="1"/>
</dbReference>